<reference evidence="1 2" key="1">
    <citation type="journal article" date="2021" name="Elife">
        <title>Chloroplast acquisition without the gene transfer in kleptoplastic sea slugs, Plakobranchus ocellatus.</title>
        <authorList>
            <person name="Maeda T."/>
            <person name="Takahashi S."/>
            <person name="Yoshida T."/>
            <person name="Shimamura S."/>
            <person name="Takaki Y."/>
            <person name="Nagai Y."/>
            <person name="Toyoda A."/>
            <person name="Suzuki Y."/>
            <person name="Arimoto A."/>
            <person name="Ishii H."/>
            <person name="Satoh N."/>
            <person name="Nishiyama T."/>
            <person name="Hasebe M."/>
            <person name="Maruyama T."/>
            <person name="Minagawa J."/>
            <person name="Obokata J."/>
            <person name="Shigenobu S."/>
        </authorList>
    </citation>
    <scope>NUCLEOTIDE SEQUENCE [LARGE SCALE GENOMIC DNA]</scope>
</reference>
<name>A0AAV4A5P7_9GAST</name>
<gene>
    <name evidence="1" type="ORF">PoB_003305600</name>
</gene>
<evidence type="ECO:0000313" key="1">
    <source>
        <dbReference type="EMBL" id="GFO06551.1"/>
    </source>
</evidence>
<dbReference type="Proteomes" id="UP000735302">
    <property type="component" value="Unassembled WGS sequence"/>
</dbReference>
<evidence type="ECO:0000313" key="2">
    <source>
        <dbReference type="Proteomes" id="UP000735302"/>
    </source>
</evidence>
<dbReference type="AlphaFoldDB" id="A0AAV4A5P7"/>
<comment type="caution">
    <text evidence="1">The sequence shown here is derived from an EMBL/GenBank/DDBJ whole genome shotgun (WGS) entry which is preliminary data.</text>
</comment>
<protein>
    <submittedName>
        <fullName evidence="1">Uncharacterized protein</fullName>
    </submittedName>
</protein>
<keyword evidence="2" id="KW-1185">Reference proteome</keyword>
<sequence length="137" mass="15160">MLMGHATGMCMEIPSQQRSFGFDHLKGFSSDDRNIRIFPAAKFQTIISRSESDDVVLRGNRGLVEKKRRQVALAKSKAESALLATCSVSGDECPKQHSLSTPRKASEKAMKQMNIIPLNESKTLDDSDADTEFVLVE</sequence>
<proteinExistence type="predicted"/>
<dbReference type="EMBL" id="BLXT01003778">
    <property type="protein sequence ID" value="GFO06551.1"/>
    <property type="molecule type" value="Genomic_DNA"/>
</dbReference>
<organism evidence="1 2">
    <name type="scientific">Plakobranchus ocellatus</name>
    <dbReference type="NCBI Taxonomy" id="259542"/>
    <lineage>
        <taxon>Eukaryota</taxon>
        <taxon>Metazoa</taxon>
        <taxon>Spiralia</taxon>
        <taxon>Lophotrochozoa</taxon>
        <taxon>Mollusca</taxon>
        <taxon>Gastropoda</taxon>
        <taxon>Heterobranchia</taxon>
        <taxon>Euthyneura</taxon>
        <taxon>Panpulmonata</taxon>
        <taxon>Sacoglossa</taxon>
        <taxon>Placobranchoidea</taxon>
        <taxon>Plakobranchidae</taxon>
        <taxon>Plakobranchus</taxon>
    </lineage>
</organism>
<accession>A0AAV4A5P7</accession>